<protein>
    <submittedName>
        <fullName evidence="1">Uncharacterized protein</fullName>
    </submittedName>
</protein>
<dbReference type="AlphaFoldDB" id="A0A1G6QKT3"/>
<sequence>MSKRGCFQEEVVFFRKKYYALAEAVLLMINL</sequence>
<accession>A0A1G6QKT3</accession>
<evidence type="ECO:0000313" key="2">
    <source>
        <dbReference type="Proteomes" id="UP000198666"/>
    </source>
</evidence>
<name>A0A1G6QKT3_9BACI</name>
<reference evidence="2" key="1">
    <citation type="submission" date="2016-10" db="EMBL/GenBank/DDBJ databases">
        <authorList>
            <person name="Varghese N."/>
            <person name="Submissions S."/>
        </authorList>
    </citation>
    <scope>NUCLEOTIDE SEQUENCE [LARGE SCALE GENOMIC DNA]</scope>
    <source>
        <strain evidence="2">DSM 21620</strain>
    </source>
</reference>
<evidence type="ECO:0000313" key="1">
    <source>
        <dbReference type="EMBL" id="SDC92624.1"/>
    </source>
</evidence>
<proteinExistence type="predicted"/>
<keyword evidence="2" id="KW-1185">Reference proteome</keyword>
<dbReference type="EMBL" id="FMZB01000005">
    <property type="protein sequence ID" value="SDC92624.1"/>
    <property type="molecule type" value="Genomic_DNA"/>
</dbReference>
<organism evidence="1 2">
    <name type="scientific">Terribacillus halophilus</name>
    <dbReference type="NCBI Taxonomy" id="361279"/>
    <lineage>
        <taxon>Bacteria</taxon>
        <taxon>Bacillati</taxon>
        <taxon>Bacillota</taxon>
        <taxon>Bacilli</taxon>
        <taxon>Bacillales</taxon>
        <taxon>Bacillaceae</taxon>
        <taxon>Terribacillus</taxon>
    </lineage>
</organism>
<dbReference type="Proteomes" id="UP000198666">
    <property type="component" value="Unassembled WGS sequence"/>
</dbReference>
<gene>
    <name evidence="1" type="ORF">SAMN05421663_105111</name>
</gene>
<dbReference type="STRING" id="361279.SAMN05421663_105111"/>